<feature type="region of interest" description="Disordered" evidence="2">
    <location>
        <begin position="192"/>
        <end position="217"/>
    </location>
</feature>
<feature type="region of interest" description="Disordered" evidence="2">
    <location>
        <begin position="69"/>
        <end position="124"/>
    </location>
</feature>
<evidence type="ECO:0000256" key="1">
    <source>
        <dbReference type="ARBA" id="ARBA00007613"/>
    </source>
</evidence>
<dbReference type="EMBL" id="JAMPKX010000008">
    <property type="protein sequence ID" value="MEP0948555.1"/>
    <property type="molecule type" value="Genomic_DNA"/>
</dbReference>
<dbReference type="Proteomes" id="UP001482513">
    <property type="component" value="Unassembled WGS sequence"/>
</dbReference>
<keyword evidence="3" id="KW-0732">Signal</keyword>
<evidence type="ECO:0000313" key="4">
    <source>
        <dbReference type="EMBL" id="MEP0948555.1"/>
    </source>
</evidence>
<feature type="signal peptide" evidence="3">
    <location>
        <begin position="1"/>
        <end position="26"/>
    </location>
</feature>
<evidence type="ECO:0000256" key="2">
    <source>
        <dbReference type="SAM" id="MobiDB-lite"/>
    </source>
</evidence>
<dbReference type="InterPro" id="IPR010131">
    <property type="entry name" value="MdtP/NodT-like"/>
</dbReference>
<dbReference type="PANTHER" id="PTHR30203">
    <property type="entry name" value="OUTER MEMBRANE CATION EFFLUX PROTEIN"/>
    <property type="match status" value="1"/>
</dbReference>
<dbReference type="PANTHER" id="PTHR30203:SF30">
    <property type="entry name" value="OUTER MEMBRANE PROTEIN-RELATED"/>
    <property type="match status" value="1"/>
</dbReference>
<comment type="similarity">
    <text evidence="1">Belongs to the outer membrane factor (OMF) (TC 1.B.17) family.</text>
</comment>
<accession>A0ABV0K735</accession>
<feature type="compositionally biased region" description="Low complexity" evidence="2">
    <location>
        <begin position="69"/>
        <end position="83"/>
    </location>
</feature>
<feature type="compositionally biased region" description="Polar residues" evidence="2">
    <location>
        <begin position="89"/>
        <end position="98"/>
    </location>
</feature>
<dbReference type="RefSeq" id="WP_348251324.1">
    <property type="nucleotide sequence ID" value="NZ_JAMPKX010000008.1"/>
</dbReference>
<sequence>MVSMLYSYCRCLIPLSLGITLSSWSAAGLANSEPRPLADESPGISIAQAETEALEASPAAIEEDVPATEAGAPGLEPGEEAVPLDADENTTPSSTVQTGPLIPQSDRPTEQGFETPPDYLTPNANPLLVPTQPEEVEILGTQPLSLETALELAYRNSEELRVAQLRLERNQAGLRVQQAARLPTVDLGANVQTANQSSSGSGGTFDSTSTTAGSTLRTDYDLGLSGERSARIRAAERQVRVSELQVEQTREDLRLNTTTDYYAVQEAIEQIRINQAFLEAAERNLRDTQLREEVGVGTRFDVLQAEVQVANARQTLTQAISQRQISQRQLARRLNIQPSVDLTTLAVNIAGAWPLSLEESIVLAFQNRSELEQFLVEREFNDAQRQASLAAVRPNLGVFAQYGVQSLLSSSSGASSSIDDGFSLGAQFNWRLFDGGAARASADQSEIDIETDESEFESARNDIRVQVEEAYYTLVSNQSNIDTASVAVNQAEEALELANLRFNAGVGTQLEVINAIRDLTEAQGNLVTAVLEYNRALARLERAVSNLDTPADDTPETVQE</sequence>
<protein>
    <submittedName>
        <fullName evidence="4">TolC family protein</fullName>
    </submittedName>
</protein>
<keyword evidence="5" id="KW-1185">Reference proteome</keyword>
<proteinExistence type="inferred from homology"/>
<dbReference type="SUPFAM" id="SSF56954">
    <property type="entry name" value="Outer membrane efflux proteins (OEP)"/>
    <property type="match status" value="1"/>
</dbReference>
<feature type="chain" id="PRO_5045610341" evidence="3">
    <location>
        <begin position="27"/>
        <end position="560"/>
    </location>
</feature>
<organism evidence="4 5">
    <name type="scientific">Leptolyngbya subtilissima DQ-A4</name>
    <dbReference type="NCBI Taxonomy" id="2933933"/>
    <lineage>
        <taxon>Bacteria</taxon>
        <taxon>Bacillati</taxon>
        <taxon>Cyanobacteriota</taxon>
        <taxon>Cyanophyceae</taxon>
        <taxon>Leptolyngbyales</taxon>
        <taxon>Leptolyngbyaceae</taxon>
        <taxon>Leptolyngbya group</taxon>
        <taxon>Leptolyngbya</taxon>
    </lineage>
</organism>
<dbReference type="Pfam" id="PF02321">
    <property type="entry name" value="OEP"/>
    <property type="match status" value="2"/>
</dbReference>
<evidence type="ECO:0000313" key="5">
    <source>
        <dbReference type="Proteomes" id="UP001482513"/>
    </source>
</evidence>
<dbReference type="Gene3D" id="1.20.1600.10">
    <property type="entry name" value="Outer membrane efflux proteins (OEP)"/>
    <property type="match status" value="1"/>
</dbReference>
<feature type="compositionally biased region" description="Low complexity" evidence="2">
    <location>
        <begin position="204"/>
        <end position="215"/>
    </location>
</feature>
<reference evidence="4 5" key="1">
    <citation type="submission" date="2022-04" db="EMBL/GenBank/DDBJ databases">
        <title>Positive selection, recombination, and allopatry shape intraspecific diversity of widespread and dominant cyanobacteria.</title>
        <authorList>
            <person name="Wei J."/>
            <person name="Shu W."/>
            <person name="Hu C."/>
        </authorList>
    </citation>
    <scope>NUCLEOTIDE SEQUENCE [LARGE SCALE GENOMIC DNA]</scope>
    <source>
        <strain evidence="4 5">DQ-A4</strain>
    </source>
</reference>
<comment type="caution">
    <text evidence="4">The sequence shown here is derived from an EMBL/GenBank/DDBJ whole genome shotgun (WGS) entry which is preliminary data.</text>
</comment>
<dbReference type="InterPro" id="IPR003423">
    <property type="entry name" value="OMP_efflux"/>
</dbReference>
<evidence type="ECO:0000256" key="3">
    <source>
        <dbReference type="SAM" id="SignalP"/>
    </source>
</evidence>
<gene>
    <name evidence="4" type="ORF">NC992_16845</name>
</gene>
<name>A0ABV0K735_9CYAN</name>